<keyword evidence="7" id="KW-1185">Reference proteome</keyword>
<comment type="similarity">
    <text evidence="3">Belongs to the ANP32 family.</text>
</comment>
<dbReference type="SUPFAM" id="SSF52058">
    <property type="entry name" value="L domain-like"/>
    <property type="match status" value="1"/>
</dbReference>
<evidence type="ECO:0000256" key="4">
    <source>
        <dbReference type="SAM" id="MobiDB-lite"/>
    </source>
</evidence>
<evidence type="ECO:0000256" key="3">
    <source>
        <dbReference type="ARBA" id="ARBA00025777"/>
    </source>
</evidence>
<dbReference type="GO" id="GO:0005634">
    <property type="term" value="C:nucleus"/>
    <property type="evidence" value="ECO:0007669"/>
    <property type="project" value="TreeGrafter"/>
</dbReference>
<keyword evidence="2" id="KW-0677">Repeat</keyword>
<dbReference type="OrthoDB" id="2160613at2759"/>
<proteinExistence type="inferred from homology"/>
<evidence type="ECO:0000256" key="1">
    <source>
        <dbReference type="ARBA" id="ARBA00022614"/>
    </source>
</evidence>
<evidence type="ECO:0000256" key="2">
    <source>
        <dbReference type="ARBA" id="ARBA00022737"/>
    </source>
</evidence>
<dbReference type="InterPro" id="IPR045081">
    <property type="entry name" value="AN32"/>
</dbReference>
<dbReference type="AlphaFoldDB" id="A0A4S2LI11"/>
<dbReference type="FunFam" id="3.80.10.10:FF:000131">
    <property type="entry name" value="acidic leucine-rich nuclear phosphoprotein 32-related protein-like"/>
    <property type="match status" value="1"/>
</dbReference>
<dbReference type="InterPro" id="IPR001611">
    <property type="entry name" value="Leu-rich_rpt"/>
</dbReference>
<name>A0A4S2LI11_OPIFE</name>
<organism evidence="6 7">
    <name type="scientific">Opisthorchis felineus</name>
    <dbReference type="NCBI Taxonomy" id="147828"/>
    <lineage>
        <taxon>Eukaryota</taxon>
        <taxon>Metazoa</taxon>
        <taxon>Spiralia</taxon>
        <taxon>Lophotrochozoa</taxon>
        <taxon>Platyhelminthes</taxon>
        <taxon>Trematoda</taxon>
        <taxon>Digenea</taxon>
        <taxon>Opisthorchiida</taxon>
        <taxon>Opisthorchiata</taxon>
        <taxon>Opisthorchiidae</taxon>
        <taxon>Opisthorchis</taxon>
    </lineage>
</organism>
<evidence type="ECO:0000259" key="5">
    <source>
        <dbReference type="SMART" id="SM00446"/>
    </source>
</evidence>
<dbReference type="GO" id="GO:0042393">
    <property type="term" value="F:histone binding"/>
    <property type="evidence" value="ECO:0007669"/>
    <property type="project" value="TreeGrafter"/>
</dbReference>
<keyword evidence="1" id="KW-0433">Leucine-rich repeat</keyword>
<dbReference type="InterPro" id="IPR032675">
    <property type="entry name" value="LRR_dom_sf"/>
</dbReference>
<dbReference type="STRING" id="147828.A0A4S2LI11"/>
<dbReference type="SMART" id="SM00446">
    <property type="entry name" value="LRRcap"/>
    <property type="match status" value="1"/>
</dbReference>
<dbReference type="EMBL" id="SJOL01008619">
    <property type="protein sequence ID" value="TGZ60067.1"/>
    <property type="molecule type" value="Genomic_DNA"/>
</dbReference>
<dbReference type="Gene3D" id="3.80.10.10">
    <property type="entry name" value="Ribonuclease Inhibitor"/>
    <property type="match status" value="1"/>
</dbReference>
<dbReference type="InterPro" id="IPR003603">
    <property type="entry name" value="U2A'_phosphoprotein32A_C"/>
</dbReference>
<dbReference type="Proteomes" id="UP000308267">
    <property type="component" value="Unassembled WGS sequence"/>
</dbReference>
<reference evidence="6 7" key="1">
    <citation type="journal article" date="2019" name="BMC Genomics">
        <title>New insights from Opisthorchis felineus genome: update on genomics of the epidemiologically important liver flukes.</title>
        <authorList>
            <person name="Ershov N.I."/>
            <person name="Mordvinov V.A."/>
            <person name="Prokhortchouk E.B."/>
            <person name="Pakharukova M.Y."/>
            <person name="Gunbin K.V."/>
            <person name="Ustyantsev K."/>
            <person name="Genaev M.A."/>
            <person name="Blinov A.G."/>
            <person name="Mazur A."/>
            <person name="Boulygina E."/>
            <person name="Tsygankova S."/>
            <person name="Khrameeva E."/>
            <person name="Chekanov N."/>
            <person name="Fan G."/>
            <person name="Xiao A."/>
            <person name="Zhang H."/>
            <person name="Xu X."/>
            <person name="Yang H."/>
            <person name="Solovyev V."/>
            <person name="Lee S.M."/>
            <person name="Liu X."/>
            <person name="Afonnikov D.A."/>
            <person name="Skryabin K.G."/>
        </authorList>
    </citation>
    <scope>NUCLEOTIDE SEQUENCE [LARGE SCALE GENOMIC DNA]</scope>
    <source>
        <strain evidence="6">AK-0245</strain>
        <tissue evidence="6">Whole organism</tissue>
    </source>
</reference>
<dbReference type="PANTHER" id="PTHR11375:SF0">
    <property type="entry name" value="ACIDIC LEUCINE-RICH NUCLEAR PHOSPHOPROTEIN 32 FAMILY MEMBER A"/>
    <property type="match status" value="1"/>
</dbReference>
<evidence type="ECO:0000313" key="7">
    <source>
        <dbReference type="Proteomes" id="UP000308267"/>
    </source>
</evidence>
<feature type="region of interest" description="Disordered" evidence="4">
    <location>
        <begin position="148"/>
        <end position="178"/>
    </location>
</feature>
<dbReference type="PANTHER" id="PTHR11375">
    <property type="entry name" value="ACIDIC LEUCINE-RICH NUCLEAR PHOSPHOPROTEIN 32"/>
    <property type="match status" value="1"/>
</dbReference>
<comment type="caution">
    <text evidence="6">The sequence shown here is derived from an EMBL/GenBank/DDBJ whole genome shotgun (WGS) entry which is preliminary data.</text>
</comment>
<dbReference type="PROSITE" id="PS51450">
    <property type="entry name" value="LRR"/>
    <property type="match status" value="3"/>
</dbReference>
<protein>
    <recommendedName>
        <fullName evidence="5">U2A'/phosphoprotein 32 family A C-terminal domain-containing protein</fullName>
    </recommendedName>
</protein>
<gene>
    <name evidence="6" type="ORF">CRM22_008763</name>
</gene>
<dbReference type="Pfam" id="PF14580">
    <property type="entry name" value="LRR_9"/>
    <property type="match status" value="1"/>
</dbReference>
<feature type="domain" description="U2A'/phosphoprotein 32 family A C-terminal" evidence="5">
    <location>
        <begin position="128"/>
        <end position="146"/>
    </location>
</feature>
<accession>A0A4S2LI11</accession>
<sequence length="242" mass="26251">MTFMTLPQRIELEQGKKTPSEIRELTLSHSKSTVIEGLSDEFTNLEVLNLVSVGLEDLSGLPKLPSLKILDLSNNAISGGLEALLNCPNLETLNLSANKVATIDALVPLAKLSCLSSIDLFNCEVTGLENYRKTVFAALPNLKYLDGLDENNEEEPTGAVPNGDVEEAGSPSACSARPSKMSRKAYHGRFVVVVANVAAPTRFIFPDRPLAVLVQHFAWSRNFRAATDPNLASQGRCGGRQW</sequence>
<evidence type="ECO:0000313" key="6">
    <source>
        <dbReference type="EMBL" id="TGZ60067.1"/>
    </source>
</evidence>